<dbReference type="OrthoDB" id="246867at2"/>
<keyword evidence="10" id="KW-1185">Reference proteome</keyword>
<evidence type="ECO:0000256" key="5">
    <source>
        <dbReference type="ARBA" id="ARBA00022801"/>
    </source>
</evidence>
<evidence type="ECO:0000256" key="1">
    <source>
        <dbReference type="ARBA" id="ARBA00001913"/>
    </source>
</evidence>
<dbReference type="CDD" id="cd16027">
    <property type="entry name" value="SGSH"/>
    <property type="match status" value="1"/>
</dbReference>
<reference evidence="9 10" key="1">
    <citation type="submission" date="2018-01" db="EMBL/GenBank/DDBJ databases">
        <title>G. obscuriglobus.</title>
        <authorList>
            <person name="Franke J."/>
            <person name="Blomberg W."/>
            <person name="Selmecki A."/>
        </authorList>
    </citation>
    <scope>NUCLEOTIDE SEQUENCE [LARGE SCALE GENOMIC DNA]</scope>
    <source>
        <strain evidence="9 10">DSM 5831</strain>
    </source>
</reference>
<dbReference type="EMBL" id="CP025958">
    <property type="protein sequence ID" value="AWM40040.1"/>
    <property type="molecule type" value="Genomic_DNA"/>
</dbReference>
<feature type="chain" id="PRO_5016329808" evidence="7">
    <location>
        <begin position="21"/>
        <end position="434"/>
    </location>
</feature>
<evidence type="ECO:0000256" key="3">
    <source>
        <dbReference type="ARBA" id="ARBA00022723"/>
    </source>
</evidence>
<dbReference type="Proteomes" id="UP000245802">
    <property type="component" value="Chromosome"/>
</dbReference>
<evidence type="ECO:0000259" key="8">
    <source>
        <dbReference type="Pfam" id="PF00884"/>
    </source>
</evidence>
<dbReference type="AlphaFoldDB" id="A0A2Z3HFC6"/>
<keyword evidence="4 7" id="KW-0732">Signal</keyword>
<dbReference type="InterPro" id="IPR050738">
    <property type="entry name" value="Sulfatase"/>
</dbReference>
<dbReference type="PANTHER" id="PTHR42693:SF42">
    <property type="entry name" value="ARYLSULFATASE G"/>
    <property type="match status" value="1"/>
</dbReference>
<dbReference type="KEGG" id="gog:C1280_25565"/>
<evidence type="ECO:0000256" key="2">
    <source>
        <dbReference type="ARBA" id="ARBA00008779"/>
    </source>
</evidence>
<keyword evidence="6" id="KW-0106">Calcium</keyword>
<dbReference type="Pfam" id="PF00884">
    <property type="entry name" value="Sulfatase"/>
    <property type="match status" value="1"/>
</dbReference>
<sequence>MLRSFSVFALTLAIPLPAKAAPPNVVLLVGDDQCWTDYGFMGHEHIKTPHLDKLARESLLFKRGYVPSSLCRASLATMITGLYPHQHKITSNDPPLPKGLTAAQANKDDSYLKLRADMVALFEASPDLPKLLGKEGYVSLQVGKWWEGNACRCGGFTEGMTHGDPLKGGRHGDEGLKIGRQGLQPVFDFLDKAKKDQKPFFVWYAPMMPHTPHNPPERLFNKYKEKTKSEFVAKYWAMCEWFDETVGDLLGKLEKSGQVENTLVIYLHDNGWIQDEMSANFAPRSKRSQYDGGLRTPVLIKWPGHTKPGTSDHLASSIDLAPTILRAAGAEPTKDMPGIDLLDPQRVATRHTLYGEVFEHNAVDITKPSANLRHRWIVDGHWKLIVPHEPNVKGEGAELYDLSKDANEKEDLAAKRPEKVKELTKKLNIWWKPE</sequence>
<gene>
    <name evidence="9" type="ORF">C1280_25565</name>
</gene>
<keyword evidence="3" id="KW-0479">Metal-binding</keyword>
<keyword evidence="5" id="KW-0378">Hydrolase</keyword>
<evidence type="ECO:0000313" key="10">
    <source>
        <dbReference type="Proteomes" id="UP000245802"/>
    </source>
</evidence>
<proteinExistence type="inferred from homology"/>
<dbReference type="InterPro" id="IPR000917">
    <property type="entry name" value="Sulfatase_N"/>
</dbReference>
<organism evidence="9 10">
    <name type="scientific">Gemmata obscuriglobus</name>
    <dbReference type="NCBI Taxonomy" id="114"/>
    <lineage>
        <taxon>Bacteria</taxon>
        <taxon>Pseudomonadati</taxon>
        <taxon>Planctomycetota</taxon>
        <taxon>Planctomycetia</taxon>
        <taxon>Gemmatales</taxon>
        <taxon>Gemmataceae</taxon>
        <taxon>Gemmata</taxon>
    </lineage>
</organism>
<dbReference type="GO" id="GO:0046872">
    <property type="term" value="F:metal ion binding"/>
    <property type="evidence" value="ECO:0007669"/>
    <property type="project" value="UniProtKB-KW"/>
</dbReference>
<dbReference type="RefSeq" id="WP_010041842.1">
    <property type="nucleotide sequence ID" value="NZ_CP025958.1"/>
</dbReference>
<evidence type="ECO:0000313" key="9">
    <source>
        <dbReference type="EMBL" id="AWM40040.1"/>
    </source>
</evidence>
<dbReference type="Gene3D" id="3.30.1120.10">
    <property type="match status" value="1"/>
</dbReference>
<evidence type="ECO:0000256" key="7">
    <source>
        <dbReference type="SAM" id="SignalP"/>
    </source>
</evidence>
<dbReference type="Gene3D" id="3.40.720.10">
    <property type="entry name" value="Alkaline Phosphatase, subunit A"/>
    <property type="match status" value="1"/>
</dbReference>
<comment type="similarity">
    <text evidence="2">Belongs to the sulfatase family.</text>
</comment>
<dbReference type="PANTHER" id="PTHR42693">
    <property type="entry name" value="ARYLSULFATASE FAMILY MEMBER"/>
    <property type="match status" value="1"/>
</dbReference>
<comment type="cofactor">
    <cofactor evidence="1">
        <name>Ca(2+)</name>
        <dbReference type="ChEBI" id="CHEBI:29108"/>
    </cofactor>
</comment>
<accession>A0A2Z3HFC6</accession>
<dbReference type="InterPro" id="IPR017850">
    <property type="entry name" value="Alkaline_phosphatase_core_sf"/>
</dbReference>
<protein>
    <submittedName>
        <fullName evidence="9">Sulfatase</fullName>
    </submittedName>
</protein>
<dbReference type="SUPFAM" id="SSF53649">
    <property type="entry name" value="Alkaline phosphatase-like"/>
    <property type="match status" value="1"/>
</dbReference>
<name>A0A2Z3HFC6_9BACT</name>
<feature type="domain" description="Sulfatase N-terminal" evidence="8">
    <location>
        <begin position="23"/>
        <end position="330"/>
    </location>
</feature>
<feature type="signal peptide" evidence="7">
    <location>
        <begin position="1"/>
        <end position="20"/>
    </location>
</feature>
<evidence type="ECO:0000256" key="4">
    <source>
        <dbReference type="ARBA" id="ARBA00022729"/>
    </source>
</evidence>
<evidence type="ECO:0000256" key="6">
    <source>
        <dbReference type="ARBA" id="ARBA00022837"/>
    </source>
</evidence>
<dbReference type="GO" id="GO:0004065">
    <property type="term" value="F:arylsulfatase activity"/>
    <property type="evidence" value="ECO:0007669"/>
    <property type="project" value="TreeGrafter"/>
</dbReference>